<gene>
    <name evidence="2" type="ORF">S03H2_23349</name>
</gene>
<organism evidence="2">
    <name type="scientific">marine sediment metagenome</name>
    <dbReference type="NCBI Taxonomy" id="412755"/>
    <lineage>
        <taxon>unclassified sequences</taxon>
        <taxon>metagenomes</taxon>
        <taxon>ecological metagenomes</taxon>
    </lineage>
</organism>
<name>X1FHH0_9ZZZZ</name>
<comment type="caution">
    <text evidence="2">The sequence shown here is derived from an EMBL/GenBank/DDBJ whole genome shotgun (WGS) entry which is preliminary data.</text>
</comment>
<feature type="region of interest" description="Disordered" evidence="1">
    <location>
        <begin position="23"/>
        <end position="48"/>
    </location>
</feature>
<dbReference type="AlphaFoldDB" id="X1FHH0"/>
<reference evidence="2" key="1">
    <citation type="journal article" date="2014" name="Front. Microbiol.">
        <title>High frequency of phylogenetically diverse reductive dehalogenase-homologous genes in deep subseafloor sedimentary metagenomes.</title>
        <authorList>
            <person name="Kawai M."/>
            <person name="Futagami T."/>
            <person name="Toyoda A."/>
            <person name="Takaki Y."/>
            <person name="Nishi S."/>
            <person name="Hori S."/>
            <person name="Arai W."/>
            <person name="Tsubouchi T."/>
            <person name="Morono Y."/>
            <person name="Uchiyama I."/>
            <person name="Ito T."/>
            <person name="Fujiyama A."/>
            <person name="Inagaki F."/>
            <person name="Takami H."/>
        </authorList>
    </citation>
    <scope>NUCLEOTIDE SEQUENCE</scope>
    <source>
        <strain evidence="2">Expedition CK06-06</strain>
    </source>
</reference>
<dbReference type="EMBL" id="BARU01012740">
    <property type="protein sequence ID" value="GAH44407.1"/>
    <property type="molecule type" value="Genomic_DNA"/>
</dbReference>
<accession>X1FHH0</accession>
<sequence length="48" mass="5274">MSESKPLLAEPDLSQRQEHAARVLPGTQNEYDGVTFGEHEQPVVGMHG</sequence>
<protein>
    <submittedName>
        <fullName evidence="2">Uncharacterized protein</fullName>
    </submittedName>
</protein>
<proteinExistence type="predicted"/>
<evidence type="ECO:0000313" key="2">
    <source>
        <dbReference type="EMBL" id="GAH44407.1"/>
    </source>
</evidence>
<feature type="non-terminal residue" evidence="2">
    <location>
        <position position="48"/>
    </location>
</feature>
<evidence type="ECO:0000256" key="1">
    <source>
        <dbReference type="SAM" id="MobiDB-lite"/>
    </source>
</evidence>